<name>A0A4Y1QVL1_PRUDU</name>
<gene>
    <name evidence="1" type="ORF">Prudu_004554</name>
</gene>
<accession>A0A4Y1QVL1</accession>
<reference evidence="1" key="1">
    <citation type="journal article" date="2019" name="Science">
        <title>Mutation of a bHLH transcription factor allowed almond domestication.</title>
        <authorList>
            <person name="Sanchez-Perez R."/>
            <person name="Pavan S."/>
            <person name="Mazzeo R."/>
            <person name="Moldovan C."/>
            <person name="Aiese Cigliano R."/>
            <person name="Del Cueto J."/>
            <person name="Ricciardi F."/>
            <person name="Lotti C."/>
            <person name="Ricciardi L."/>
            <person name="Dicenta F."/>
            <person name="Lopez-Marques R.L."/>
            <person name="Lindberg Moller B."/>
        </authorList>
    </citation>
    <scope>NUCLEOTIDE SEQUENCE</scope>
</reference>
<dbReference type="EMBL" id="AP019297">
    <property type="protein sequence ID" value="BBG95895.1"/>
    <property type="molecule type" value="Genomic_DNA"/>
</dbReference>
<dbReference type="AlphaFoldDB" id="A0A4Y1QVL1"/>
<protein>
    <submittedName>
        <fullName evidence="1">Ankyrin repeat family protein</fullName>
    </submittedName>
</protein>
<proteinExistence type="predicted"/>
<sequence length="97" mass="11082">MGAQSDYASSKNLKITAPNSYPRYNTLFGAIFVLGPTPKTDRKVARIEIPKSAEFQFVNRIAYAQNRCNPTQPSAKAWKIGRNSYLARMNRWPEERD</sequence>
<evidence type="ECO:0000313" key="1">
    <source>
        <dbReference type="EMBL" id="BBG95895.1"/>
    </source>
</evidence>
<organism evidence="1">
    <name type="scientific">Prunus dulcis</name>
    <name type="common">Almond</name>
    <name type="synonym">Amygdalus dulcis</name>
    <dbReference type="NCBI Taxonomy" id="3755"/>
    <lineage>
        <taxon>Eukaryota</taxon>
        <taxon>Viridiplantae</taxon>
        <taxon>Streptophyta</taxon>
        <taxon>Embryophyta</taxon>
        <taxon>Tracheophyta</taxon>
        <taxon>Spermatophyta</taxon>
        <taxon>Magnoliopsida</taxon>
        <taxon>eudicotyledons</taxon>
        <taxon>Gunneridae</taxon>
        <taxon>Pentapetalae</taxon>
        <taxon>rosids</taxon>
        <taxon>fabids</taxon>
        <taxon>Rosales</taxon>
        <taxon>Rosaceae</taxon>
        <taxon>Amygdaloideae</taxon>
        <taxon>Amygdaleae</taxon>
        <taxon>Prunus</taxon>
    </lineage>
</organism>